<dbReference type="CDD" id="cd00176">
    <property type="entry name" value="SPEC"/>
    <property type="match status" value="1"/>
</dbReference>
<sequence>MPWLANRTTDDNLPVAQKKLDDYRNYRRHEKPPRIEDKGRLETLFNTLQTRLRLSNRPAFLPRDGHLVKDINNAWKNLEDSEKGFEEWLLSEIMRLERLEHLAEKFRRKCALHEEWSHGKEEALRSQDWKSCGLYKIKALRKRHEAFESDLGAHQDRVEQIALIAKELNNLRYPDIGPINARCQQIALIAKELNNLRYPDIGPINARCQAICSQWDRLGQLATQRRIALEEAEHVAERLDALYLDFAKRAAPFNNWLDGAREDLADLEIERLVEAHGLDRELLRNPYTDLSASDIRRKWGEVQQAVPRRDGQLQSELRRQQNNERLRTVFADKANQVGPWLERELEKAAKTVQD</sequence>
<evidence type="ECO:0000256" key="1">
    <source>
        <dbReference type="ARBA" id="ARBA00022737"/>
    </source>
</evidence>
<dbReference type="Gene3D" id="1.20.58.60">
    <property type="match status" value="4"/>
</dbReference>
<name>A0A3P7JNH1_STRVU</name>
<dbReference type="PANTHER" id="PTHR11915">
    <property type="entry name" value="SPECTRIN/FILAMIN RELATED CYTOSKELETAL PROTEIN"/>
    <property type="match status" value="1"/>
</dbReference>
<evidence type="ECO:0000313" key="3">
    <source>
        <dbReference type="Proteomes" id="UP000270094"/>
    </source>
</evidence>
<gene>
    <name evidence="2" type="ORF">SVUK_LOCUS12755</name>
</gene>
<dbReference type="Pfam" id="PF00435">
    <property type="entry name" value="Spectrin"/>
    <property type="match status" value="1"/>
</dbReference>
<accession>A0A3P7JNH1</accession>
<proteinExistence type="predicted"/>
<protein>
    <submittedName>
        <fullName evidence="2">Uncharacterized protein</fullName>
    </submittedName>
</protein>
<organism evidence="2 3">
    <name type="scientific">Strongylus vulgaris</name>
    <name type="common">Blood worm</name>
    <dbReference type="NCBI Taxonomy" id="40348"/>
    <lineage>
        <taxon>Eukaryota</taxon>
        <taxon>Metazoa</taxon>
        <taxon>Ecdysozoa</taxon>
        <taxon>Nematoda</taxon>
        <taxon>Chromadorea</taxon>
        <taxon>Rhabditida</taxon>
        <taxon>Rhabditina</taxon>
        <taxon>Rhabditomorpha</taxon>
        <taxon>Strongyloidea</taxon>
        <taxon>Strongylidae</taxon>
        <taxon>Strongylus</taxon>
    </lineage>
</organism>
<dbReference type="AlphaFoldDB" id="A0A3P7JNH1"/>
<dbReference type="EMBL" id="UYYB01100049">
    <property type="protein sequence ID" value="VDM77757.1"/>
    <property type="molecule type" value="Genomic_DNA"/>
</dbReference>
<evidence type="ECO:0000313" key="2">
    <source>
        <dbReference type="EMBL" id="VDM77757.1"/>
    </source>
</evidence>
<dbReference type="OrthoDB" id="10017054at2759"/>
<keyword evidence="1" id="KW-0677">Repeat</keyword>
<dbReference type="InterPro" id="IPR002017">
    <property type="entry name" value="Spectrin_repeat"/>
</dbReference>
<dbReference type="Proteomes" id="UP000270094">
    <property type="component" value="Unassembled WGS sequence"/>
</dbReference>
<dbReference type="SMART" id="SM00150">
    <property type="entry name" value="SPEC"/>
    <property type="match status" value="1"/>
</dbReference>
<reference evidence="2 3" key="1">
    <citation type="submission" date="2018-11" db="EMBL/GenBank/DDBJ databases">
        <authorList>
            <consortium name="Pathogen Informatics"/>
        </authorList>
    </citation>
    <scope>NUCLEOTIDE SEQUENCE [LARGE SCALE GENOMIC DNA]</scope>
</reference>
<keyword evidence="3" id="KW-1185">Reference proteome</keyword>
<dbReference type="InterPro" id="IPR018159">
    <property type="entry name" value="Spectrin/alpha-actinin"/>
</dbReference>
<dbReference type="SUPFAM" id="SSF46966">
    <property type="entry name" value="Spectrin repeat"/>
    <property type="match status" value="3"/>
</dbReference>